<keyword evidence="4" id="KW-0175">Coiled coil</keyword>
<dbReference type="InterPro" id="IPR007891">
    <property type="entry name" value="CHASE3"/>
</dbReference>
<dbReference type="PROSITE" id="PS50885">
    <property type="entry name" value="HAMP"/>
    <property type="match status" value="1"/>
</dbReference>
<dbReference type="EMBL" id="JBHUII010000004">
    <property type="protein sequence ID" value="MFD2205655.1"/>
    <property type="molecule type" value="Genomic_DNA"/>
</dbReference>
<keyword evidence="5" id="KW-0812">Transmembrane</keyword>
<dbReference type="RefSeq" id="WP_380250475.1">
    <property type="nucleotide sequence ID" value="NZ_JBHUII010000004.1"/>
</dbReference>
<dbReference type="PANTHER" id="PTHR32089">
    <property type="entry name" value="METHYL-ACCEPTING CHEMOTAXIS PROTEIN MCPB"/>
    <property type="match status" value="1"/>
</dbReference>
<dbReference type="Pfam" id="PF00015">
    <property type="entry name" value="MCPsignal"/>
    <property type="match status" value="1"/>
</dbReference>
<organism evidence="8 9">
    <name type="scientific">Kiloniella antarctica</name>
    <dbReference type="NCBI Taxonomy" id="1550907"/>
    <lineage>
        <taxon>Bacteria</taxon>
        <taxon>Pseudomonadati</taxon>
        <taxon>Pseudomonadota</taxon>
        <taxon>Alphaproteobacteria</taxon>
        <taxon>Rhodospirillales</taxon>
        <taxon>Kiloniellaceae</taxon>
        <taxon>Kiloniella</taxon>
    </lineage>
</organism>
<accession>A0ABW5BLS5</accession>
<dbReference type="SMART" id="SM00304">
    <property type="entry name" value="HAMP"/>
    <property type="match status" value="1"/>
</dbReference>
<keyword evidence="1 3" id="KW-0807">Transducer</keyword>
<feature type="domain" description="HAMP" evidence="7">
    <location>
        <begin position="212"/>
        <end position="265"/>
    </location>
</feature>
<evidence type="ECO:0000313" key="8">
    <source>
        <dbReference type="EMBL" id="MFD2205655.1"/>
    </source>
</evidence>
<dbReference type="PROSITE" id="PS50111">
    <property type="entry name" value="CHEMOTAXIS_TRANSDUC_2"/>
    <property type="match status" value="1"/>
</dbReference>
<comment type="caution">
    <text evidence="8">The sequence shown here is derived from an EMBL/GenBank/DDBJ whole genome shotgun (WGS) entry which is preliminary data.</text>
</comment>
<evidence type="ECO:0000259" key="6">
    <source>
        <dbReference type="PROSITE" id="PS50111"/>
    </source>
</evidence>
<evidence type="ECO:0000259" key="7">
    <source>
        <dbReference type="PROSITE" id="PS50885"/>
    </source>
</evidence>
<protein>
    <submittedName>
        <fullName evidence="8">Methyl-accepting chemotaxis protein</fullName>
    </submittedName>
</protein>
<dbReference type="Pfam" id="PF00672">
    <property type="entry name" value="HAMP"/>
    <property type="match status" value="1"/>
</dbReference>
<evidence type="ECO:0000256" key="5">
    <source>
        <dbReference type="SAM" id="Phobius"/>
    </source>
</evidence>
<feature type="coiled-coil region" evidence="4">
    <location>
        <begin position="259"/>
        <end position="286"/>
    </location>
</feature>
<dbReference type="Gene3D" id="1.10.287.950">
    <property type="entry name" value="Methyl-accepting chemotaxis protein"/>
    <property type="match status" value="1"/>
</dbReference>
<gene>
    <name evidence="8" type="ORF">ACFSKO_08540</name>
</gene>
<sequence>MQFFRHLKIAHKLVASFTLLVAVTLLMAIVSFSAINDIKSADQESETARNLEGAYQLYKQSFASQRQGLLYYLLTGDRTGLNQYNDYSVTTAEHYKKLEELSQGQKKLSQLIGALSGHYQVWMTDFASTQINLMRNYLTVNQARAIEVSGQPQAAIAQFDMAAADLSAELNMILQQSVEVKESASNRFTITIIASISLLAFAAIFLAIALTRALATPLSRITSKMSDLANGELDIDIQGSERRDEIGGMVRAVEVFKQNALEQRAMRAQEAEKQEVERQRHEGMERLTRDFDKTMTEGLKVVSNSVFEVSESAKTMVGNATETGALSQDASAAIEEASANIQTVSAATTELTSSISEISRQMNQTSEVSQAAVDEIAHANSRVVALNEAAKSIGQVVQIISDIAEQTNLLALNATIEAARAGDAGKGFAVVASEVKHLATQTGKATEEIGVKVSEIQNETESAAAAVLGIGDTIRKIDELTAAVAGAVEEQGAATSEIARNVEEAAQGANQVAGVVLQVAKAADDTGKLAETQQTVVGEMGRNNDSLKKDISVFLNEVKAL</sequence>
<evidence type="ECO:0000256" key="1">
    <source>
        <dbReference type="ARBA" id="ARBA00023224"/>
    </source>
</evidence>
<dbReference type="Gene3D" id="6.10.340.10">
    <property type="match status" value="1"/>
</dbReference>
<evidence type="ECO:0000256" key="3">
    <source>
        <dbReference type="PROSITE-ProRule" id="PRU00284"/>
    </source>
</evidence>
<feature type="transmembrane region" description="Helical" evidence="5">
    <location>
        <begin position="188"/>
        <end position="215"/>
    </location>
</feature>
<dbReference type="Proteomes" id="UP001597294">
    <property type="component" value="Unassembled WGS sequence"/>
</dbReference>
<dbReference type="SUPFAM" id="SSF58104">
    <property type="entry name" value="Methyl-accepting chemotaxis protein (MCP) signaling domain"/>
    <property type="match status" value="1"/>
</dbReference>
<keyword evidence="5" id="KW-0472">Membrane</keyword>
<dbReference type="Pfam" id="PF05227">
    <property type="entry name" value="CHASE3"/>
    <property type="match status" value="1"/>
</dbReference>
<dbReference type="InterPro" id="IPR003660">
    <property type="entry name" value="HAMP_dom"/>
</dbReference>
<reference evidence="9" key="1">
    <citation type="journal article" date="2019" name="Int. J. Syst. Evol. Microbiol.">
        <title>The Global Catalogue of Microorganisms (GCM) 10K type strain sequencing project: providing services to taxonomists for standard genome sequencing and annotation.</title>
        <authorList>
            <consortium name="The Broad Institute Genomics Platform"/>
            <consortium name="The Broad Institute Genome Sequencing Center for Infectious Disease"/>
            <person name="Wu L."/>
            <person name="Ma J."/>
        </authorList>
    </citation>
    <scope>NUCLEOTIDE SEQUENCE [LARGE SCALE GENOMIC DNA]</scope>
    <source>
        <strain evidence="9">CGMCC 4.7192</strain>
    </source>
</reference>
<keyword evidence="9" id="KW-1185">Reference proteome</keyword>
<evidence type="ECO:0000256" key="4">
    <source>
        <dbReference type="SAM" id="Coils"/>
    </source>
</evidence>
<dbReference type="InterPro" id="IPR004089">
    <property type="entry name" value="MCPsignal_dom"/>
</dbReference>
<evidence type="ECO:0000313" key="9">
    <source>
        <dbReference type="Proteomes" id="UP001597294"/>
    </source>
</evidence>
<comment type="similarity">
    <text evidence="2">Belongs to the methyl-accepting chemotaxis (MCP) protein family.</text>
</comment>
<proteinExistence type="inferred from homology"/>
<dbReference type="PANTHER" id="PTHR32089:SF112">
    <property type="entry name" value="LYSOZYME-LIKE PROTEIN-RELATED"/>
    <property type="match status" value="1"/>
</dbReference>
<evidence type="ECO:0000256" key="2">
    <source>
        <dbReference type="ARBA" id="ARBA00029447"/>
    </source>
</evidence>
<dbReference type="InterPro" id="IPR004090">
    <property type="entry name" value="Chemotax_Me-accpt_rcpt"/>
</dbReference>
<keyword evidence="5" id="KW-1133">Transmembrane helix</keyword>
<dbReference type="SMART" id="SM00283">
    <property type="entry name" value="MA"/>
    <property type="match status" value="1"/>
</dbReference>
<name>A0ABW5BLS5_9PROT</name>
<dbReference type="PRINTS" id="PR00260">
    <property type="entry name" value="CHEMTRNSDUCR"/>
</dbReference>
<feature type="domain" description="Methyl-accepting transducer" evidence="6">
    <location>
        <begin position="305"/>
        <end position="527"/>
    </location>
</feature>